<dbReference type="AlphaFoldDB" id="A0A915HWC0"/>
<evidence type="ECO:0000313" key="1">
    <source>
        <dbReference type="Proteomes" id="UP000887565"/>
    </source>
</evidence>
<organism evidence="1 2">
    <name type="scientific">Romanomermis culicivorax</name>
    <name type="common">Nematode worm</name>
    <dbReference type="NCBI Taxonomy" id="13658"/>
    <lineage>
        <taxon>Eukaryota</taxon>
        <taxon>Metazoa</taxon>
        <taxon>Ecdysozoa</taxon>
        <taxon>Nematoda</taxon>
        <taxon>Enoplea</taxon>
        <taxon>Dorylaimia</taxon>
        <taxon>Mermithida</taxon>
        <taxon>Mermithoidea</taxon>
        <taxon>Mermithidae</taxon>
        <taxon>Romanomermis</taxon>
    </lineage>
</organism>
<sequence length="83" mass="9815">MQREILMAQFQLVFLELDQQLKDTEQLIAARNLNNKDTRREKGHSNFITSIKKKLAQYCNQLVCIGFNSGKYDGWFNRYGQKK</sequence>
<reference evidence="2" key="1">
    <citation type="submission" date="2022-11" db="UniProtKB">
        <authorList>
            <consortium name="WormBaseParasite"/>
        </authorList>
    </citation>
    <scope>IDENTIFICATION</scope>
</reference>
<keyword evidence="1" id="KW-1185">Reference proteome</keyword>
<protein>
    <submittedName>
        <fullName evidence="2">Uncharacterized protein</fullName>
    </submittedName>
</protein>
<dbReference type="WBParaSite" id="nRc.2.0.1.t05852-RA">
    <property type="protein sequence ID" value="nRc.2.0.1.t05852-RA"/>
    <property type="gene ID" value="nRc.2.0.1.g05852"/>
</dbReference>
<dbReference type="Proteomes" id="UP000887565">
    <property type="component" value="Unplaced"/>
</dbReference>
<proteinExistence type="predicted"/>
<name>A0A915HWC0_ROMCU</name>
<accession>A0A915HWC0</accession>
<evidence type="ECO:0000313" key="2">
    <source>
        <dbReference type="WBParaSite" id="nRc.2.0.1.t05852-RA"/>
    </source>
</evidence>